<evidence type="ECO:0000313" key="2">
    <source>
        <dbReference type="EMBL" id="MBC2400014.1"/>
    </source>
</evidence>
<gene>
    <name evidence="2" type="ORF">HGG79_19950</name>
</gene>
<accession>A0A923J2K8</accession>
<protein>
    <submittedName>
        <fullName evidence="2">Uncharacterized protein</fullName>
    </submittedName>
</protein>
<keyword evidence="1" id="KW-0175">Coiled coil</keyword>
<comment type="caution">
    <text evidence="2">The sequence shown here is derived from an EMBL/GenBank/DDBJ whole genome shotgun (WGS) entry which is preliminary data.</text>
</comment>
<dbReference type="Proteomes" id="UP000563151">
    <property type="component" value="Unassembled WGS sequence"/>
</dbReference>
<organism evidence="2 3">
    <name type="scientific">Clostridium tetanomorphum</name>
    <dbReference type="NCBI Taxonomy" id="1553"/>
    <lineage>
        <taxon>Bacteria</taxon>
        <taxon>Bacillati</taxon>
        <taxon>Bacillota</taxon>
        <taxon>Clostridia</taxon>
        <taxon>Eubacteriales</taxon>
        <taxon>Clostridiaceae</taxon>
        <taxon>Clostridium</taxon>
    </lineage>
</organism>
<keyword evidence="3" id="KW-1185">Reference proteome</keyword>
<reference evidence="2 3" key="1">
    <citation type="submission" date="2020-04" db="EMBL/GenBank/DDBJ databases">
        <title>Genomic insights into acetone-butanol-ethanol (ABE) fermentation by sequencing solventogenic clostridia strains.</title>
        <authorList>
            <person name="Brown S."/>
        </authorList>
    </citation>
    <scope>NUCLEOTIDE SEQUENCE [LARGE SCALE GENOMIC DNA]</scope>
    <source>
        <strain evidence="2 3">DJ011</strain>
    </source>
</reference>
<proteinExistence type="predicted"/>
<dbReference type="RefSeq" id="WP_035151114.1">
    <property type="nucleotide sequence ID" value="NZ_JAAZWO010000044.1"/>
</dbReference>
<dbReference type="EMBL" id="JAAZWO010000044">
    <property type="protein sequence ID" value="MBC2400014.1"/>
    <property type="molecule type" value="Genomic_DNA"/>
</dbReference>
<feature type="coiled-coil region" evidence="1">
    <location>
        <begin position="7"/>
        <end position="45"/>
    </location>
</feature>
<evidence type="ECO:0000313" key="3">
    <source>
        <dbReference type="Proteomes" id="UP000563151"/>
    </source>
</evidence>
<evidence type="ECO:0000256" key="1">
    <source>
        <dbReference type="SAM" id="Coils"/>
    </source>
</evidence>
<name>A0A923J2K8_CLOTT</name>
<sequence>MFSKFYAKVKQNRLEELDKKIKEYKEEIEKLKDITEGKNKELQHLKLDNEILMEKYSRLMQLILDRGIAIDIINKNYKIKEWDNLYLVEKNNLISICSKNNEEIKMFTKEESYEIKNLIKSREYSIVVTRVEKKFIKIQFRFK</sequence>
<dbReference type="AlphaFoldDB" id="A0A923J2K8"/>